<dbReference type="GO" id="GO:0000226">
    <property type="term" value="P:microtubule cytoskeleton organization"/>
    <property type="evidence" value="ECO:0007669"/>
    <property type="project" value="TreeGrafter"/>
</dbReference>
<dbReference type="Pfam" id="PF03133">
    <property type="entry name" value="TTL"/>
    <property type="match status" value="1"/>
</dbReference>
<keyword evidence="8" id="KW-0460">Magnesium</keyword>
<organism evidence="15">
    <name type="scientific">Mucochytrium quahogii</name>
    <dbReference type="NCBI Taxonomy" id="96639"/>
    <lineage>
        <taxon>Eukaryota</taxon>
        <taxon>Sar</taxon>
        <taxon>Stramenopiles</taxon>
        <taxon>Bigyra</taxon>
        <taxon>Labyrinthulomycetes</taxon>
        <taxon>Thraustochytrida</taxon>
        <taxon>Thraustochytriidae</taxon>
        <taxon>Mucochytrium</taxon>
    </lineage>
</organism>
<comment type="cofactor">
    <cofactor evidence="1">
        <name>Mg(2+)</name>
        <dbReference type="ChEBI" id="CHEBI:18420"/>
    </cofactor>
</comment>
<evidence type="ECO:0000256" key="2">
    <source>
        <dbReference type="ARBA" id="ARBA00001958"/>
    </source>
</evidence>
<dbReference type="GO" id="GO:0005524">
    <property type="term" value="F:ATP binding"/>
    <property type="evidence" value="ECO:0007669"/>
    <property type="project" value="UniProtKB-KW"/>
</dbReference>
<keyword evidence="7" id="KW-0067">ATP-binding</keyword>
<dbReference type="GO" id="GO:0004835">
    <property type="term" value="F:tubulin-tyrosine ligase activity"/>
    <property type="evidence" value="ECO:0007669"/>
    <property type="project" value="UniProtKB-EC"/>
</dbReference>
<evidence type="ECO:0000313" key="15">
    <source>
        <dbReference type="EMBL" id="CAD9662561.1"/>
    </source>
</evidence>
<evidence type="ECO:0000256" key="8">
    <source>
        <dbReference type="ARBA" id="ARBA00022842"/>
    </source>
</evidence>
<sequence length="384" mass="43273">MHDEVRYACPVCWAWPFERAFKQNGLDGVRVERVAHLHSVQQLGCAEKKALRSHPGFIRMDMTMSENSIWFSGNAFDNLGEKDLLVQIFQDLDVCDITPPSVQIPWDAIDTTNVIAPGTVASAKLDKTLVLKPPLGCQGNGIEFVNTVEEALPFIMRDAENAIAEKGFIESIRRLKGRIPSWVLQAHVPSMLIDKGRKFHLRAYIVVDQRNEDVFYYDEFEVRVASKPLGERPYSDRSAHITNGAGGDETSRQTFTETKDLLRHRNGVVTFLEKMFEGRIREELFRKNDNCESGLFRPTKEYALAALDIMIDNHFQPWLLEVNARSPGCPEQGLGSEAFQRHLVSFAAEIIQLATTGDSPRFHSIEHKSPELAEHPTSVSAPAL</sequence>
<dbReference type="AlphaFoldDB" id="A0A7S2R742"/>
<accession>A0A7S2R742</accession>
<dbReference type="GO" id="GO:0005876">
    <property type="term" value="C:spindle microtubule"/>
    <property type="evidence" value="ECO:0007669"/>
    <property type="project" value="TreeGrafter"/>
</dbReference>
<proteinExistence type="inferred from homology"/>
<evidence type="ECO:0000256" key="4">
    <source>
        <dbReference type="ARBA" id="ARBA00011245"/>
    </source>
</evidence>
<keyword evidence="9" id="KW-0630">Potassium</keyword>
<comment type="catalytic activity">
    <reaction evidence="13">
        <text>C-terminal L-alpha-aminoacyl-L-glutamyl-L-glutamyl-[tubulin] + L-tyrosine + ATP = C-terminal L-alpha-aminoacyl-L-glutamyl-L-glutamyl-L-tyrosyl-[tubulin] + ADP + phosphate + H(+)</text>
        <dbReference type="Rhea" id="RHEA:17605"/>
        <dbReference type="Rhea" id="RHEA-COMP:16434"/>
        <dbReference type="Rhea" id="RHEA-COMP:16435"/>
        <dbReference type="ChEBI" id="CHEBI:15378"/>
        <dbReference type="ChEBI" id="CHEBI:30616"/>
        <dbReference type="ChEBI" id="CHEBI:43474"/>
        <dbReference type="ChEBI" id="CHEBI:58315"/>
        <dbReference type="ChEBI" id="CHEBI:149554"/>
        <dbReference type="ChEBI" id="CHEBI:149555"/>
        <dbReference type="ChEBI" id="CHEBI:456216"/>
        <dbReference type="EC" id="6.3.2.25"/>
    </reaction>
</comment>
<evidence type="ECO:0000256" key="7">
    <source>
        <dbReference type="ARBA" id="ARBA00022840"/>
    </source>
</evidence>
<dbReference type="InterPro" id="IPR052492">
    <property type="entry name" value="Tubulin-tyrosine_ligase"/>
</dbReference>
<keyword evidence="5" id="KW-0436">Ligase</keyword>
<gene>
    <name evidence="15" type="ORF">QSP1433_LOCUS370</name>
</gene>
<evidence type="ECO:0000256" key="6">
    <source>
        <dbReference type="ARBA" id="ARBA00022741"/>
    </source>
</evidence>
<keyword evidence="6" id="KW-0547">Nucleotide-binding</keyword>
<dbReference type="Gene3D" id="3.30.470.20">
    <property type="entry name" value="ATP-grasp fold, B domain"/>
    <property type="match status" value="1"/>
</dbReference>
<evidence type="ECO:0000256" key="9">
    <source>
        <dbReference type="ARBA" id="ARBA00022958"/>
    </source>
</evidence>
<dbReference type="PANTHER" id="PTHR46570">
    <property type="entry name" value="TUBULIN--TYROSINE LIGASE"/>
    <property type="match status" value="1"/>
</dbReference>
<dbReference type="EC" id="6.3.2.25" evidence="11"/>
<dbReference type="InterPro" id="IPR004344">
    <property type="entry name" value="TTL/TTLL_fam"/>
</dbReference>
<comment type="similarity">
    <text evidence="3">Belongs to the tubulin--tyrosine ligase family.</text>
</comment>
<protein>
    <recommendedName>
        <fullName evidence="12">Tubulin--tyrosine ligase</fullName>
        <ecNumber evidence="11">6.3.2.25</ecNumber>
    </recommendedName>
</protein>
<evidence type="ECO:0000256" key="5">
    <source>
        <dbReference type="ARBA" id="ARBA00022598"/>
    </source>
</evidence>
<comment type="cofactor">
    <cofactor evidence="2">
        <name>K(+)</name>
        <dbReference type="ChEBI" id="CHEBI:29103"/>
    </cofactor>
</comment>
<evidence type="ECO:0000256" key="1">
    <source>
        <dbReference type="ARBA" id="ARBA00001946"/>
    </source>
</evidence>
<comment type="function">
    <text evidence="10">Catalyzes the post-translational addition of a tyrosine to the C-terminal end of detyrosinated alpha-tubulin.</text>
</comment>
<reference evidence="15" key="1">
    <citation type="submission" date="2021-01" db="EMBL/GenBank/DDBJ databases">
        <authorList>
            <person name="Corre E."/>
            <person name="Pelletier E."/>
            <person name="Niang G."/>
            <person name="Scheremetjew M."/>
            <person name="Finn R."/>
            <person name="Kale V."/>
            <person name="Holt S."/>
            <person name="Cochrane G."/>
            <person name="Meng A."/>
            <person name="Brown T."/>
            <person name="Cohen L."/>
        </authorList>
    </citation>
    <scope>NUCLEOTIDE SEQUENCE</scope>
    <source>
        <strain evidence="15">NY070348D</strain>
    </source>
</reference>
<comment type="subunit">
    <text evidence="4">Monomer.</text>
</comment>
<dbReference type="PANTHER" id="PTHR46570:SF1">
    <property type="entry name" value="TUBULIN--TYROSINE LIGASE"/>
    <property type="match status" value="1"/>
</dbReference>
<dbReference type="SUPFAM" id="SSF56059">
    <property type="entry name" value="Glutathione synthetase ATP-binding domain-like"/>
    <property type="match status" value="1"/>
</dbReference>
<evidence type="ECO:0000256" key="12">
    <source>
        <dbReference type="ARBA" id="ARBA00041021"/>
    </source>
</evidence>
<evidence type="ECO:0000256" key="13">
    <source>
        <dbReference type="ARBA" id="ARBA00047950"/>
    </source>
</evidence>
<evidence type="ECO:0000256" key="3">
    <source>
        <dbReference type="ARBA" id="ARBA00006820"/>
    </source>
</evidence>
<dbReference type="EMBL" id="HBHK01000570">
    <property type="protein sequence ID" value="CAD9662561.1"/>
    <property type="molecule type" value="Transcribed_RNA"/>
</dbReference>
<feature type="compositionally biased region" description="Basic and acidic residues" evidence="14">
    <location>
        <begin position="362"/>
        <end position="374"/>
    </location>
</feature>
<evidence type="ECO:0000256" key="11">
    <source>
        <dbReference type="ARBA" id="ARBA00038960"/>
    </source>
</evidence>
<evidence type="ECO:0000256" key="14">
    <source>
        <dbReference type="SAM" id="MobiDB-lite"/>
    </source>
</evidence>
<feature type="region of interest" description="Disordered" evidence="14">
    <location>
        <begin position="362"/>
        <end position="384"/>
    </location>
</feature>
<name>A0A7S2R742_9STRA</name>
<evidence type="ECO:0000256" key="10">
    <source>
        <dbReference type="ARBA" id="ARBA00037791"/>
    </source>
</evidence>